<evidence type="ECO:0000259" key="20">
    <source>
        <dbReference type="Pfam" id="PF00905"/>
    </source>
</evidence>
<dbReference type="GO" id="GO:0071555">
    <property type="term" value="P:cell wall organization"/>
    <property type="evidence" value="ECO:0007669"/>
    <property type="project" value="UniProtKB-KW"/>
</dbReference>
<keyword evidence="5" id="KW-1003">Cell membrane</keyword>
<comment type="catalytic activity">
    <reaction evidence="17">
        <text>[GlcNAc-(1-&gt;4)-Mur2Ac(oyl-L-Ala-gamma-D-Glu-L-Lys-D-Ala-D-Ala)](n)-di-trans,octa-cis-undecaprenyl diphosphate + beta-D-GlcNAc-(1-&gt;4)-Mur2Ac(oyl-L-Ala-gamma-D-Glu-L-Lys-D-Ala-D-Ala)-di-trans,octa-cis-undecaprenyl diphosphate = [GlcNAc-(1-&gt;4)-Mur2Ac(oyl-L-Ala-gamma-D-Glu-L-Lys-D-Ala-D-Ala)](n+1)-di-trans,octa-cis-undecaprenyl diphosphate + di-trans,octa-cis-undecaprenyl diphosphate + H(+)</text>
        <dbReference type="Rhea" id="RHEA:23708"/>
        <dbReference type="Rhea" id="RHEA-COMP:9602"/>
        <dbReference type="Rhea" id="RHEA-COMP:9603"/>
        <dbReference type="ChEBI" id="CHEBI:15378"/>
        <dbReference type="ChEBI" id="CHEBI:58405"/>
        <dbReference type="ChEBI" id="CHEBI:60033"/>
        <dbReference type="ChEBI" id="CHEBI:78435"/>
        <dbReference type="EC" id="2.4.99.28"/>
    </reaction>
</comment>
<comment type="caution">
    <text evidence="22">The sequence shown here is derived from an EMBL/GenBank/DDBJ whole genome shotgun (WGS) entry which is preliminary data.</text>
</comment>
<gene>
    <name evidence="22" type="ORF">AFM12_09965</name>
</gene>
<proteinExistence type="inferred from homology"/>
<dbReference type="PATRIC" id="fig|1605367.3.peg.3380"/>
<evidence type="ECO:0000256" key="6">
    <source>
        <dbReference type="ARBA" id="ARBA00022645"/>
    </source>
</evidence>
<dbReference type="GO" id="GO:0005886">
    <property type="term" value="C:plasma membrane"/>
    <property type="evidence" value="ECO:0007669"/>
    <property type="project" value="UniProtKB-SubCell"/>
</dbReference>
<evidence type="ECO:0000256" key="4">
    <source>
        <dbReference type="ARBA" id="ARBA00007739"/>
    </source>
</evidence>
<evidence type="ECO:0000256" key="17">
    <source>
        <dbReference type="ARBA" id="ARBA00049902"/>
    </source>
</evidence>
<feature type="region of interest" description="Disordered" evidence="18">
    <location>
        <begin position="757"/>
        <end position="786"/>
    </location>
</feature>
<evidence type="ECO:0000256" key="13">
    <source>
        <dbReference type="ARBA" id="ARBA00023136"/>
    </source>
</evidence>
<dbReference type="InterPro" id="IPR050396">
    <property type="entry name" value="Glycosyltr_51/Transpeptidase"/>
</dbReference>
<evidence type="ECO:0000256" key="10">
    <source>
        <dbReference type="ARBA" id="ARBA00022801"/>
    </source>
</evidence>
<evidence type="ECO:0000256" key="1">
    <source>
        <dbReference type="ARBA" id="ARBA00004236"/>
    </source>
</evidence>
<evidence type="ECO:0000256" key="5">
    <source>
        <dbReference type="ARBA" id="ARBA00022475"/>
    </source>
</evidence>
<feature type="domain" description="Penicillin-binding protein transpeptidase" evidence="20">
    <location>
        <begin position="442"/>
        <end position="687"/>
    </location>
</feature>
<comment type="similarity">
    <text evidence="3">In the C-terminal section; belongs to the transpeptidase family.</text>
</comment>
<dbReference type="PANTHER" id="PTHR32282:SF11">
    <property type="entry name" value="PENICILLIN-BINDING PROTEIN 1B"/>
    <property type="match status" value="1"/>
</dbReference>
<dbReference type="Gene3D" id="3.40.710.10">
    <property type="entry name" value="DD-peptidase/beta-lactamase superfamily"/>
    <property type="match status" value="2"/>
</dbReference>
<dbReference type="GO" id="GO:0009002">
    <property type="term" value="F:serine-type D-Ala-D-Ala carboxypeptidase activity"/>
    <property type="evidence" value="ECO:0007669"/>
    <property type="project" value="UniProtKB-EC"/>
</dbReference>
<dbReference type="GO" id="GO:0030288">
    <property type="term" value="C:outer membrane-bounded periplasmic space"/>
    <property type="evidence" value="ECO:0007669"/>
    <property type="project" value="TreeGrafter"/>
</dbReference>
<evidence type="ECO:0000256" key="11">
    <source>
        <dbReference type="ARBA" id="ARBA00022960"/>
    </source>
</evidence>
<comment type="subcellular location">
    <subcellularLocation>
        <location evidence="1">Cell membrane</location>
    </subcellularLocation>
</comment>
<evidence type="ECO:0000256" key="18">
    <source>
        <dbReference type="SAM" id="MobiDB-lite"/>
    </source>
</evidence>
<keyword evidence="19" id="KW-1133">Transmembrane helix</keyword>
<dbReference type="InterPro" id="IPR036950">
    <property type="entry name" value="PBP_transglycosylase"/>
</dbReference>
<dbReference type="AlphaFoldDB" id="A0A0P7C420"/>
<evidence type="ECO:0000256" key="19">
    <source>
        <dbReference type="SAM" id="Phobius"/>
    </source>
</evidence>
<dbReference type="PANTHER" id="PTHR32282">
    <property type="entry name" value="BINDING PROTEIN TRANSPEPTIDASE, PUTATIVE-RELATED"/>
    <property type="match status" value="1"/>
</dbReference>
<dbReference type="Pfam" id="PF00905">
    <property type="entry name" value="Transpeptidase"/>
    <property type="match status" value="1"/>
</dbReference>
<evidence type="ECO:0000256" key="12">
    <source>
        <dbReference type="ARBA" id="ARBA00022984"/>
    </source>
</evidence>
<evidence type="ECO:0000313" key="22">
    <source>
        <dbReference type="EMBL" id="KPM49072.1"/>
    </source>
</evidence>
<dbReference type="InterPro" id="IPR023346">
    <property type="entry name" value="Lysozyme-like_dom_sf"/>
</dbReference>
<keyword evidence="6" id="KW-0121">Carboxypeptidase</keyword>
<evidence type="ECO:0000256" key="16">
    <source>
        <dbReference type="ARBA" id="ARBA00034000"/>
    </source>
</evidence>
<protein>
    <submittedName>
        <fullName evidence="22">Transglycosylase</fullName>
    </submittedName>
</protein>
<keyword evidence="13 19" id="KW-0472">Membrane</keyword>
<keyword evidence="19" id="KW-0812">Transmembrane</keyword>
<dbReference type="SUPFAM" id="SSF53955">
    <property type="entry name" value="Lysozyme-like"/>
    <property type="match status" value="1"/>
</dbReference>
<evidence type="ECO:0000256" key="9">
    <source>
        <dbReference type="ARBA" id="ARBA00022679"/>
    </source>
</evidence>
<dbReference type="InterPro" id="IPR001264">
    <property type="entry name" value="Glyco_trans_51"/>
</dbReference>
<keyword evidence="23" id="KW-1185">Reference proteome</keyword>
<feature type="domain" description="Glycosyl transferase family 51" evidence="21">
    <location>
        <begin position="68"/>
        <end position="254"/>
    </location>
</feature>
<evidence type="ECO:0000313" key="23">
    <source>
        <dbReference type="Proteomes" id="UP000050454"/>
    </source>
</evidence>
<name>A0A0P7C420_9BACT</name>
<sequence>MGFLAKGKFKKLINFLYVSFFGGIALFVLYLAAVNFNFLWLFGKMPSVEDLDNPKSEIASEVISSDGVVLGKFFYENRSPADFEELSPKLIDALIATEDVRFTKHGGIDARSMIRVFTGLATLNPSGGGSTISQQLAKNLFRLRRDDSFESFLYDIPVVRTLIIKTKEWITAVKLERRYTKPEIMKMYLDTIEFSSGAHGIKSACKTYFQKSPSELNTNEAALLVGMIQNPSRFNPKFRPQYAKPRRNIVLSQMVRYGKLSKDEFDQLKEEDIVLNYSPESQNNGPAPHFREFLKAWAKKEITKYGYEPEDIYNKGFKFYTTIDSRMQAYAEEAVHDHMVNQQKIFYEHWKGRNPWVQRRNSETSAGGYEEIPGFIERVAKRTAVYRELKKKFGDDDDKIFAEMEKKEEMTILVLEGGDYVEKDTLISHMDSLRHYKKFLHMSMMAMDPRNGNIKAWVGDINFKYFKYDKVEQSKRQPGSTFKPFVYVTAIDNGFSTCEVVVDEPVTFGAEDGLVGTTYTPKNSNGKYTYRPLTLRKALGESVNSVSARLIKQFKPINVINMAHQLGIKSELDNSPSLCLGVSDVSLYEMLGGYSVFANGGKYTEPMFVTRIEDKHGELIREFLPDQKEVLSAETAYKMIHLMRGSTLPGGTSARLASYDVLSGNEVAGKTGTTSNFSDGWFMGLTENLIAGVWSGADDRAIHFRSISLGQGSRMSLPAYGMFMQKVYADEDLEYKKSKFNVPAGIRVSGDCIFSPGETYSPPSDSTRQKYVSPATIQPEDEEEML</sequence>
<feature type="compositionally biased region" description="Polar residues" evidence="18">
    <location>
        <begin position="761"/>
        <end position="770"/>
    </location>
</feature>
<evidence type="ECO:0000256" key="3">
    <source>
        <dbReference type="ARBA" id="ARBA00007090"/>
    </source>
</evidence>
<keyword evidence="7" id="KW-0645">Protease</keyword>
<keyword evidence="14" id="KW-0511">Multifunctional enzyme</keyword>
<dbReference type="Pfam" id="PF00912">
    <property type="entry name" value="Transgly"/>
    <property type="match status" value="1"/>
</dbReference>
<evidence type="ECO:0000256" key="15">
    <source>
        <dbReference type="ARBA" id="ARBA00023316"/>
    </source>
</evidence>
<dbReference type="GO" id="GO:0006508">
    <property type="term" value="P:proteolysis"/>
    <property type="evidence" value="ECO:0007669"/>
    <property type="project" value="UniProtKB-KW"/>
</dbReference>
<comment type="similarity">
    <text evidence="4">In the N-terminal section; belongs to the glycosyltransferase 51 family.</text>
</comment>
<keyword evidence="9" id="KW-0808">Transferase</keyword>
<comment type="pathway">
    <text evidence="2">Cell wall biogenesis; peptidoglycan biosynthesis.</text>
</comment>
<comment type="catalytic activity">
    <reaction evidence="16">
        <text>Preferential cleavage: (Ac)2-L-Lys-D-Ala-|-D-Ala. Also transpeptidation of peptidyl-alanyl moieties that are N-acyl substituents of D-alanine.</text>
        <dbReference type="EC" id="3.4.16.4"/>
    </reaction>
</comment>
<dbReference type="GO" id="GO:0008658">
    <property type="term" value="F:penicillin binding"/>
    <property type="evidence" value="ECO:0007669"/>
    <property type="project" value="InterPro"/>
</dbReference>
<reference evidence="22 23" key="1">
    <citation type="submission" date="2015-07" db="EMBL/GenBank/DDBJ databases">
        <title>The draft genome sequence of Leadbetterella sp. JN14-9.</title>
        <authorList>
            <person name="Liu Y."/>
            <person name="Du J."/>
            <person name="Shao Z."/>
        </authorList>
    </citation>
    <scope>NUCLEOTIDE SEQUENCE [LARGE SCALE GENOMIC DNA]</scope>
    <source>
        <strain evidence="22 23">JN14-9</strain>
    </source>
</reference>
<feature type="transmembrane region" description="Helical" evidence="19">
    <location>
        <begin position="12"/>
        <end position="42"/>
    </location>
</feature>
<evidence type="ECO:0000256" key="14">
    <source>
        <dbReference type="ARBA" id="ARBA00023268"/>
    </source>
</evidence>
<dbReference type="Gene3D" id="1.10.3810.10">
    <property type="entry name" value="Biosynthetic peptidoglycan transglycosylase-like"/>
    <property type="match status" value="1"/>
</dbReference>
<organism evidence="22 23">
    <name type="scientific">Jiulongibacter sediminis</name>
    <dbReference type="NCBI Taxonomy" id="1605367"/>
    <lineage>
        <taxon>Bacteria</taxon>
        <taxon>Pseudomonadati</taxon>
        <taxon>Bacteroidota</taxon>
        <taxon>Cytophagia</taxon>
        <taxon>Cytophagales</taxon>
        <taxon>Leadbetterellaceae</taxon>
        <taxon>Jiulongibacter</taxon>
    </lineage>
</organism>
<keyword evidence="12" id="KW-0573">Peptidoglycan synthesis</keyword>
<keyword evidence="11" id="KW-0133">Cell shape</keyword>
<dbReference type="InterPro" id="IPR012338">
    <property type="entry name" value="Beta-lactam/transpept-like"/>
</dbReference>
<evidence type="ECO:0000259" key="21">
    <source>
        <dbReference type="Pfam" id="PF00912"/>
    </source>
</evidence>
<dbReference type="InterPro" id="IPR001460">
    <property type="entry name" value="PCN-bd_Tpept"/>
</dbReference>
<dbReference type="GO" id="GO:0009252">
    <property type="term" value="P:peptidoglycan biosynthetic process"/>
    <property type="evidence" value="ECO:0007669"/>
    <property type="project" value="UniProtKB-KW"/>
</dbReference>
<evidence type="ECO:0000256" key="8">
    <source>
        <dbReference type="ARBA" id="ARBA00022676"/>
    </source>
</evidence>
<dbReference type="Proteomes" id="UP000050454">
    <property type="component" value="Unassembled WGS sequence"/>
</dbReference>
<keyword evidence="10" id="KW-0378">Hydrolase</keyword>
<evidence type="ECO:0000256" key="7">
    <source>
        <dbReference type="ARBA" id="ARBA00022670"/>
    </source>
</evidence>
<evidence type="ECO:0000256" key="2">
    <source>
        <dbReference type="ARBA" id="ARBA00004752"/>
    </source>
</evidence>
<dbReference type="GO" id="GO:0008955">
    <property type="term" value="F:peptidoglycan glycosyltransferase activity"/>
    <property type="evidence" value="ECO:0007669"/>
    <property type="project" value="UniProtKB-EC"/>
</dbReference>
<accession>A0A0P7C420</accession>
<dbReference type="STRING" id="1605367.AFM12_09965"/>
<dbReference type="SUPFAM" id="SSF56601">
    <property type="entry name" value="beta-lactamase/transpeptidase-like"/>
    <property type="match status" value="1"/>
</dbReference>
<dbReference type="EMBL" id="LGTQ01000006">
    <property type="protein sequence ID" value="KPM49072.1"/>
    <property type="molecule type" value="Genomic_DNA"/>
</dbReference>
<dbReference type="GO" id="GO:0008360">
    <property type="term" value="P:regulation of cell shape"/>
    <property type="evidence" value="ECO:0007669"/>
    <property type="project" value="UniProtKB-KW"/>
</dbReference>
<keyword evidence="8" id="KW-0328">Glycosyltransferase</keyword>
<keyword evidence="15" id="KW-0961">Cell wall biogenesis/degradation</keyword>